<keyword evidence="3" id="KW-0695">RNA-directed DNA polymerase</keyword>
<feature type="region of interest" description="Disordered" evidence="1">
    <location>
        <begin position="139"/>
        <end position="217"/>
    </location>
</feature>
<gene>
    <name evidence="3" type="ORF">Tci_017224</name>
</gene>
<keyword evidence="3" id="KW-0548">Nucleotidyltransferase</keyword>
<sequence>MAASTPKLTVIVGKILLDHPLSYALTATTDVPAVYLQQFWKTVTKIPDTDYTIIFKLDSEEIVYTIDMFRNTLHLLMETPENSFVVPANIEIIESLMNKVGYQGHDHTKINILQLFHDVVNHTNVDYAALLWSTPRAHRTPTFTTTSPQGKKRKQKKLDEKEGNEMGSLKIRTEKMQTPIPTPTRSSRKDLSSDKTNFKELTTTVSPTTATTSKDSSTLKRKKTSISYKTKIRLGSIVGMCRQPGQIRIHIKNKFITHDFFMGKIREVLDHCNKDCEVDPINVPEIISKEFAIHGPKMIEELFRKHKLNTTLNLYPTTSSLTAEISTAGLQQQLYLNMKTKPQDQAADPELWEILKAKAFILINGSPTKEFRLHRGLRQGDPLSLFLFIIAMEGLHVVMKDPKNAGWFHGLRIGNDCLHLSHLLYANDVMFMGEWSHSNVRNLLIILHCFFMSSRLKINLHKSNIYDIEVTTNGISSLASDFGILPGKLPIIYLGLLVGSCMSKVKAWDGLASRLKKSIKMGS</sequence>
<accession>A0A6L2K764</accession>
<name>A0A6L2K764_TANCI</name>
<comment type="caution">
    <text evidence="3">The sequence shown here is derived from an EMBL/GenBank/DDBJ whole genome shotgun (WGS) entry which is preliminary data.</text>
</comment>
<feature type="compositionally biased region" description="Low complexity" evidence="1">
    <location>
        <begin position="202"/>
        <end position="212"/>
    </location>
</feature>
<reference evidence="3" key="1">
    <citation type="journal article" date="2019" name="Sci. Rep.">
        <title>Draft genome of Tanacetum cinerariifolium, the natural source of mosquito coil.</title>
        <authorList>
            <person name="Yamashiro T."/>
            <person name="Shiraishi A."/>
            <person name="Satake H."/>
            <person name="Nakayama K."/>
        </authorList>
    </citation>
    <scope>NUCLEOTIDE SEQUENCE</scope>
</reference>
<dbReference type="PANTHER" id="PTHR33116:SF78">
    <property type="entry name" value="OS12G0587133 PROTEIN"/>
    <property type="match status" value="1"/>
</dbReference>
<proteinExistence type="predicted"/>
<evidence type="ECO:0000259" key="2">
    <source>
        <dbReference type="Pfam" id="PF00078"/>
    </source>
</evidence>
<keyword evidence="3" id="KW-0808">Transferase</keyword>
<evidence type="ECO:0000256" key="1">
    <source>
        <dbReference type="SAM" id="MobiDB-lite"/>
    </source>
</evidence>
<dbReference type="PANTHER" id="PTHR33116">
    <property type="entry name" value="REVERSE TRANSCRIPTASE ZINC-BINDING DOMAIN-CONTAINING PROTEIN-RELATED-RELATED"/>
    <property type="match status" value="1"/>
</dbReference>
<dbReference type="AlphaFoldDB" id="A0A6L2K764"/>
<feature type="domain" description="Reverse transcriptase" evidence="2">
    <location>
        <begin position="358"/>
        <end position="495"/>
    </location>
</feature>
<protein>
    <submittedName>
        <fullName evidence="3">Putative RNA-directed DNA polymerase, eukaryota, reverse transcriptase zinc-binding domain protein</fullName>
    </submittedName>
</protein>
<dbReference type="Pfam" id="PF00078">
    <property type="entry name" value="RVT_1"/>
    <property type="match status" value="1"/>
</dbReference>
<evidence type="ECO:0000313" key="3">
    <source>
        <dbReference type="EMBL" id="GEU45246.1"/>
    </source>
</evidence>
<organism evidence="3">
    <name type="scientific">Tanacetum cinerariifolium</name>
    <name type="common">Dalmatian daisy</name>
    <name type="synonym">Chrysanthemum cinerariifolium</name>
    <dbReference type="NCBI Taxonomy" id="118510"/>
    <lineage>
        <taxon>Eukaryota</taxon>
        <taxon>Viridiplantae</taxon>
        <taxon>Streptophyta</taxon>
        <taxon>Embryophyta</taxon>
        <taxon>Tracheophyta</taxon>
        <taxon>Spermatophyta</taxon>
        <taxon>Magnoliopsida</taxon>
        <taxon>eudicotyledons</taxon>
        <taxon>Gunneridae</taxon>
        <taxon>Pentapetalae</taxon>
        <taxon>asterids</taxon>
        <taxon>campanulids</taxon>
        <taxon>Asterales</taxon>
        <taxon>Asteraceae</taxon>
        <taxon>Asteroideae</taxon>
        <taxon>Anthemideae</taxon>
        <taxon>Anthemidinae</taxon>
        <taxon>Tanacetum</taxon>
    </lineage>
</organism>
<feature type="compositionally biased region" description="Basic and acidic residues" evidence="1">
    <location>
        <begin position="187"/>
        <end position="198"/>
    </location>
</feature>
<dbReference type="InterPro" id="IPR000477">
    <property type="entry name" value="RT_dom"/>
</dbReference>
<dbReference type="GO" id="GO:0003964">
    <property type="term" value="F:RNA-directed DNA polymerase activity"/>
    <property type="evidence" value="ECO:0007669"/>
    <property type="project" value="UniProtKB-KW"/>
</dbReference>
<dbReference type="EMBL" id="BKCJ010001959">
    <property type="protein sequence ID" value="GEU45246.1"/>
    <property type="molecule type" value="Genomic_DNA"/>
</dbReference>